<comment type="caution">
    <text evidence="2">The sequence shown here is derived from an EMBL/GenBank/DDBJ whole genome shotgun (WGS) entry which is preliminary data.</text>
</comment>
<dbReference type="Gene3D" id="3.30.9.10">
    <property type="entry name" value="D-Amino Acid Oxidase, subunit A, domain 2"/>
    <property type="match status" value="1"/>
</dbReference>
<evidence type="ECO:0000259" key="1">
    <source>
        <dbReference type="Pfam" id="PF01494"/>
    </source>
</evidence>
<dbReference type="InterPro" id="IPR051704">
    <property type="entry name" value="FAD_aromatic-hydroxylase"/>
</dbReference>
<organism evidence="2 3">
    <name type="scientific">Catellatospora methionotrophica</name>
    <dbReference type="NCBI Taxonomy" id="121620"/>
    <lineage>
        <taxon>Bacteria</taxon>
        <taxon>Bacillati</taxon>
        <taxon>Actinomycetota</taxon>
        <taxon>Actinomycetes</taxon>
        <taxon>Micromonosporales</taxon>
        <taxon>Micromonosporaceae</taxon>
        <taxon>Catellatospora</taxon>
    </lineage>
</organism>
<accession>A0A8J3LCY4</accession>
<proteinExistence type="predicted"/>
<keyword evidence="3" id="KW-1185">Reference proteome</keyword>
<evidence type="ECO:0000313" key="2">
    <source>
        <dbReference type="EMBL" id="GIG12310.1"/>
    </source>
</evidence>
<dbReference type="PANTHER" id="PTHR46865">
    <property type="entry name" value="OXIDOREDUCTASE-RELATED"/>
    <property type="match status" value="1"/>
</dbReference>
<dbReference type="InterPro" id="IPR002938">
    <property type="entry name" value="FAD-bd"/>
</dbReference>
<keyword evidence="2" id="KW-0503">Monooxygenase</keyword>
<evidence type="ECO:0000313" key="3">
    <source>
        <dbReference type="Proteomes" id="UP000660339"/>
    </source>
</evidence>
<protein>
    <submittedName>
        <fullName evidence="2">FAD-binding monooxygenase</fullName>
    </submittedName>
</protein>
<reference evidence="2" key="1">
    <citation type="submission" date="2021-01" db="EMBL/GenBank/DDBJ databases">
        <title>Whole genome shotgun sequence of Catellatospora methionotrophica NBRC 14553.</title>
        <authorList>
            <person name="Komaki H."/>
            <person name="Tamura T."/>
        </authorList>
    </citation>
    <scope>NUCLEOTIDE SEQUENCE</scope>
    <source>
        <strain evidence="2">NBRC 14553</strain>
    </source>
</reference>
<dbReference type="Pfam" id="PF01494">
    <property type="entry name" value="FAD_binding_3"/>
    <property type="match status" value="1"/>
</dbReference>
<feature type="domain" description="FAD-binding" evidence="1">
    <location>
        <begin position="5"/>
        <end position="339"/>
    </location>
</feature>
<dbReference type="InterPro" id="IPR036188">
    <property type="entry name" value="FAD/NAD-bd_sf"/>
</dbReference>
<sequence length="400" mass="43461">MTGHRVLVSGASIAGPALAHWLHEYGMTSVVVERHDGIRPGGQTVDLRGAGRTVAQRMGIEDAVRAASTGEAGVAFVDARDRVKAAFAAEAFGGEGFVAELEILRGELANLLYQRTREHTEYVFGDRITALDDHTDGVRVSFAHGPDRTFDLVVAADGIGSSTRTLAFGDEARVVPLGLYTAYLTIPRAASDGSWARWHNAPRGRVVALRPDNLGTTRALMSFLCPPRGYERLRTDEQKQLLRHVFAGVGWEAPRVLRELDAADEFYCELVGQVHAPRWSKGRVAMLGDAAYCASPISGMGTSLALVGAYVLAGELAAHAAHRDAFGAYERIMRPYVAQAQHLPPFTPRIAHPRSRLGIGLLNTLLATAANPVVQRVARRFTSPPADRIDLPDYTRLRTR</sequence>
<dbReference type="AlphaFoldDB" id="A0A8J3LCY4"/>
<keyword evidence="2" id="KW-0560">Oxidoreductase</keyword>
<name>A0A8J3LCY4_9ACTN</name>
<dbReference type="GO" id="GO:0004497">
    <property type="term" value="F:monooxygenase activity"/>
    <property type="evidence" value="ECO:0007669"/>
    <property type="project" value="UniProtKB-KW"/>
</dbReference>
<dbReference type="PRINTS" id="PR00420">
    <property type="entry name" value="RNGMNOXGNASE"/>
</dbReference>
<dbReference type="RefSeq" id="WP_166380170.1">
    <property type="nucleotide sequence ID" value="NZ_BAAATT010000033.1"/>
</dbReference>
<dbReference type="Gene3D" id="3.50.50.60">
    <property type="entry name" value="FAD/NAD(P)-binding domain"/>
    <property type="match status" value="1"/>
</dbReference>
<gene>
    <name evidence="2" type="ORF">Cme02nite_06420</name>
</gene>
<dbReference type="SUPFAM" id="SSF51905">
    <property type="entry name" value="FAD/NAD(P)-binding domain"/>
    <property type="match status" value="1"/>
</dbReference>
<dbReference type="PANTHER" id="PTHR46865:SF2">
    <property type="entry name" value="MONOOXYGENASE"/>
    <property type="match status" value="1"/>
</dbReference>
<dbReference type="EMBL" id="BONJ01000001">
    <property type="protein sequence ID" value="GIG12310.1"/>
    <property type="molecule type" value="Genomic_DNA"/>
</dbReference>
<dbReference type="Proteomes" id="UP000660339">
    <property type="component" value="Unassembled WGS sequence"/>
</dbReference>
<dbReference type="GO" id="GO:0071949">
    <property type="term" value="F:FAD binding"/>
    <property type="evidence" value="ECO:0007669"/>
    <property type="project" value="InterPro"/>
</dbReference>